<organism evidence="4 5">
    <name type="scientific">Stieleria varia</name>
    <dbReference type="NCBI Taxonomy" id="2528005"/>
    <lineage>
        <taxon>Bacteria</taxon>
        <taxon>Pseudomonadati</taxon>
        <taxon>Planctomycetota</taxon>
        <taxon>Planctomycetia</taxon>
        <taxon>Pirellulales</taxon>
        <taxon>Pirellulaceae</taxon>
        <taxon>Stieleria</taxon>
    </lineage>
</organism>
<evidence type="ECO:0000256" key="2">
    <source>
        <dbReference type="PIRSR" id="PIRSR006615-1"/>
    </source>
</evidence>
<comment type="catalytic activity">
    <reaction evidence="1">
        <text>Release of a C-terminal amino acid with broad specificity, except for -Pro.</text>
        <dbReference type="EC" id="3.4.17.19"/>
    </reaction>
</comment>
<dbReference type="GO" id="GO:0004181">
    <property type="term" value="F:metallocarboxypeptidase activity"/>
    <property type="evidence" value="ECO:0007669"/>
    <property type="project" value="UniProtKB-UniRule"/>
</dbReference>
<name>A0A5C6A222_9BACT</name>
<gene>
    <name evidence="4" type="ORF">Pla52n_57300</name>
</gene>
<reference evidence="4 5" key="1">
    <citation type="submission" date="2019-02" db="EMBL/GenBank/DDBJ databases">
        <title>Deep-cultivation of Planctomycetes and their phenomic and genomic characterization uncovers novel biology.</title>
        <authorList>
            <person name="Wiegand S."/>
            <person name="Jogler M."/>
            <person name="Boedeker C."/>
            <person name="Pinto D."/>
            <person name="Vollmers J."/>
            <person name="Rivas-Marin E."/>
            <person name="Kohn T."/>
            <person name="Peeters S.H."/>
            <person name="Heuer A."/>
            <person name="Rast P."/>
            <person name="Oberbeckmann S."/>
            <person name="Bunk B."/>
            <person name="Jeske O."/>
            <person name="Meyerdierks A."/>
            <person name="Storesund J.E."/>
            <person name="Kallscheuer N."/>
            <person name="Luecker S."/>
            <person name="Lage O.M."/>
            <person name="Pohl T."/>
            <person name="Merkel B.J."/>
            <person name="Hornburger P."/>
            <person name="Mueller R.-W."/>
            <person name="Bruemmer F."/>
            <person name="Labrenz M."/>
            <person name="Spormann A.M."/>
            <person name="Op Den Camp H."/>
            <person name="Overmann J."/>
            <person name="Amann R."/>
            <person name="Jetten M.S.M."/>
            <person name="Mascher T."/>
            <person name="Medema M.H."/>
            <person name="Devos D.P."/>
            <person name="Kaster A.-K."/>
            <person name="Ovreas L."/>
            <person name="Rohde M."/>
            <person name="Galperin M.Y."/>
            <person name="Jogler C."/>
        </authorList>
    </citation>
    <scope>NUCLEOTIDE SEQUENCE [LARGE SCALE GENOMIC DNA]</scope>
    <source>
        <strain evidence="4 5">Pla52n</strain>
    </source>
</reference>
<dbReference type="PANTHER" id="PTHR34217:SF1">
    <property type="entry name" value="CARBOXYPEPTIDASE 1"/>
    <property type="match status" value="1"/>
</dbReference>
<feature type="binding site" evidence="2">
    <location>
        <position position="270"/>
    </location>
    <ligand>
        <name>Zn(2+)</name>
        <dbReference type="ChEBI" id="CHEBI:29105"/>
        <note>catalytic</note>
    </ligand>
</feature>
<dbReference type="PRINTS" id="PR00998">
    <property type="entry name" value="CRBOXYPTASET"/>
</dbReference>
<evidence type="ECO:0000256" key="1">
    <source>
        <dbReference type="PIRNR" id="PIRNR006615"/>
    </source>
</evidence>
<dbReference type="RefSeq" id="WP_146522702.1">
    <property type="nucleotide sequence ID" value="NZ_CP151726.1"/>
</dbReference>
<dbReference type="GO" id="GO:0006508">
    <property type="term" value="P:proteolysis"/>
    <property type="evidence" value="ECO:0007669"/>
    <property type="project" value="UniProtKB-UniRule"/>
</dbReference>
<keyword evidence="1" id="KW-0645">Protease</keyword>
<feature type="binding site" evidence="2">
    <location>
        <position position="274"/>
    </location>
    <ligand>
        <name>Zn(2+)</name>
        <dbReference type="ChEBI" id="CHEBI:29105"/>
        <note>catalytic</note>
    </ligand>
</feature>
<dbReference type="PIRSF" id="PIRSF006615">
    <property type="entry name" value="Zn_crbxpep_Taq"/>
    <property type="match status" value="1"/>
</dbReference>
<dbReference type="InterPro" id="IPR001333">
    <property type="entry name" value="Peptidase_M32_Taq"/>
</dbReference>
<keyword evidence="1" id="KW-0482">Metalloprotease</keyword>
<evidence type="ECO:0000313" key="5">
    <source>
        <dbReference type="Proteomes" id="UP000320176"/>
    </source>
</evidence>
<dbReference type="SUPFAM" id="SSF55486">
    <property type="entry name" value="Metalloproteases ('zincins'), catalytic domain"/>
    <property type="match status" value="1"/>
</dbReference>
<dbReference type="Proteomes" id="UP000320176">
    <property type="component" value="Unassembled WGS sequence"/>
</dbReference>
<dbReference type="PANTHER" id="PTHR34217">
    <property type="entry name" value="METAL-DEPENDENT CARBOXYPEPTIDASE"/>
    <property type="match status" value="1"/>
</dbReference>
<dbReference type="PROSITE" id="PS52034">
    <property type="entry name" value="PEPTIDASE_M32"/>
    <property type="match status" value="1"/>
</dbReference>
<keyword evidence="1 2" id="KW-0479">Metal-binding</keyword>
<keyword evidence="1 4" id="KW-0121">Carboxypeptidase</keyword>
<dbReference type="Pfam" id="PF02074">
    <property type="entry name" value="Peptidase_M32"/>
    <property type="match status" value="1"/>
</dbReference>
<dbReference type="CDD" id="cd06460">
    <property type="entry name" value="M32_Taq"/>
    <property type="match status" value="1"/>
</dbReference>
<feature type="binding site" evidence="2">
    <location>
        <position position="300"/>
    </location>
    <ligand>
        <name>Zn(2+)</name>
        <dbReference type="ChEBI" id="CHEBI:29105"/>
        <note>catalytic</note>
    </ligand>
</feature>
<accession>A0A5C6A222</accession>
<feature type="active site" description="Proton donor/acceptor" evidence="3">
    <location>
        <position position="271"/>
    </location>
</feature>
<comment type="similarity">
    <text evidence="1">Belongs to the peptidase M32 family.</text>
</comment>
<evidence type="ECO:0000256" key="3">
    <source>
        <dbReference type="PIRSR" id="PIRSR006615-2"/>
    </source>
</evidence>
<dbReference type="EC" id="3.4.17.19" evidence="1"/>
<dbReference type="Gene3D" id="1.10.1370.30">
    <property type="match status" value="1"/>
</dbReference>
<evidence type="ECO:0000313" key="4">
    <source>
        <dbReference type="EMBL" id="TWT93902.1"/>
    </source>
</evidence>
<protein>
    <recommendedName>
        <fullName evidence="1">Metal-dependent carboxypeptidase</fullName>
        <ecNumber evidence="1">3.4.17.19</ecNumber>
    </recommendedName>
</protein>
<dbReference type="AlphaFoldDB" id="A0A5C6A222"/>
<keyword evidence="5" id="KW-1185">Reference proteome</keyword>
<dbReference type="EMBL" id="SJPN01000008">
    <property type="protein sequence ID" value="TWT93902.1"/>
    <property type="molecule type" value="Genomic_DNA"/>
</dbReference>
<dbReference type="GO" id="GO:0046872">
    <property type="term" value="F:metal ion binding"/>
    <property type="evidence" value="ECO:0007669"/>
    <property type="project" value="UniProtKB-KW"/>
</dbReference>
<dbReference type="OrthoDB" id="9772308at2"/>
<keyword evidence="1 4" id="KW-0378">Hydrolase</keyword>
<sequence length="506" mass="57440">MTLHQSVFESVCRQAREAALLTSIADTLEWDERTGMPLAAGEYRAEQVSMMRASAHRLRTSGQYGEQLQQLSDTASDESVHSDTVATVRELHRDWQRDCKLPTELVEQISQATVRGQQSWDAARKANDFAAFAPALSKIIDLKREAGQRMAEGTGRSAYEALMDEYEPDARVESLTQTFDDLRTSLTKLIHSIRNAPRQPNVDILKRDFCVDAQRQFSRRVAAAVGFDFARGRLDETSHPFCTTLGPNDCRILTRYQRNWLPAGLFGTLHEAGHGMYEQGLRTEWFGLPPGRYVSLGIHESQSRLWENQVGRSLPFWRWLYAETQSTFSPQLDDIELDTFHFAINQVQPSLIRVEADEATYNLHILIRFELERRLIEGTLSVNELPDEWNSQYQSCLGIHSETDADGVLQDVHWSAGLFGYFPTYTLGNLAAAQLFDAAKKQLGDVDGLFQRGEFQPLLEWLRQNVHRHGACYTGEQLVQNATGEPLSADHLIRDLTDKLQPLYGF</sequence>
<proteinExistence type="inferred from homology"/>
<keyword evidence="2" id="KW-0862">Zinc</keyword>
<comment type="cofactor">
    <cofactor evidence="2">
        <name>Zn(2+)</name>
        <dbReference type="ChEBI" id="CHEBI:29105"/>
    </cofactor>
    <text evidence="2">Binds 1 zinc ion per subunit.</text>
</comment>
<comment type="function">
    <text evidence="1">Broad specificity carboxypetidase that releases amino acids sequentially from the C-terminus, including neutral, aromatic, polar and basic residues.</text>
</comment>
<comment type="caution">
    <text evidence="4">The sequence shown here is derived from an EMBL/GenBank/DDBJ whole genome shotgun (WGS) entry which is preliminary data.</text>
</comment>